<sequence length="125" mass="14330">MIYSHPIQESENEEKCKIINNINSNNIRSNISNNNKNKTAPTINPPTVKRRGGPREGAGRKRKNGPKALTYTPTPEVAAFLNIKKRRNESIQQIITRCIMEYKSLEMTEIGHRNEVKYIIINIIN</sequence>
<dbReference type="AlphaFoldDB" id="A0A1Y2AI73"/>
<gene>
    <name evidence="2" type="ORF">LY90DRAFT_515692</name>
</gene>
<dbReference type="EMBL" id="MCOG01000252">
    <property type="protein sequence ID" value="ORY22172.1"/>
    <property type="molecule type" value="Genomic_DNA"/>
</dbReference>
<accession>A0A1Y2AI73</accession>
<feature type="compositionally biased region" description="Low complexity" evidence="1">
    <location>
        <begin position="27"/>
        <end position="38"/>
    </location>
</feature>
<evidence type="ECO:0000313" key="3">
    <source>
        <dbReference type="Proteomes" id="UP000193920"/>
    </source>
</evidence>
<dbReference type="Proteomes" id="UP000193920">
    <property type="component" value="Unassembled WGS sequence"/>
</dbReference>
<reference evidence="2 3" key="1">
    <citation type="submission" date="2016-08" db="EMBL/GenBank/DDBJ databases">
        <title>A Parts List for Fungal Cellulosomes Revealed by Comparative Genomics.</title>
        <authorList>
            <consortium name="DOE Joint Genome Institute"/>
            <person name="Haitjema C.H."/>
            <person name="Gilmore S.P."/>
            <person name="Henske J.K."/>
            <person name="Solomon K.V."/>
            <person name="De Groot R."/>
            <person name="Kuo A."/>
            <person name="Mondo S.J."/>
            <person name="Salamov A.A."/>
            <person name="Labutti K."/>
            <person name="Zhao Z."/>
            <person name="Chiniquy J."/>
            <person name="Barry K."/>
            <person name="Brewer H.M."/>
            <person name="Purvine S.O."/>
            <person name="Wright A.T."/>
            <person name="Boxma B."/>
            <person name="Van Alen T."/>
            <person name="Hackstein J.H."/>
            <person name="Baker S.E."/>
            <person name="Grigoriev I.V."/>
            <person name="O'Malley M.A."/>
        </authorList>
    </citation>
    <scope>NUCLEOTIDE SEQUENCE [LARGE SCALE GENOMIC DNA]</scope>
    <source>
        <strain evidence="2 3">G1</strain>
    </source>
</reference>
<protein>
    <submittedName>
        <fullName evidence="2">Uncharacterized protein</fullName>
    </submittedName>
</protein>
<keyword evidence="3" id="KW-1185">Reference proteome</keyword>
<dbReference type="OrthoDB" id="2158254at2759"/>
<name>A0A1Y2AI73_9FUNG</name>
<comment type="caution">
    <text evidence="2">The sequence shown here is derived from an EMBL/GenBank/DDBJ whole genome shotgun (WGS) entry which is preliminary data.</text>
</comment>
<evidence type="ECO:0000313" key="2">
    <source>
        <dbReference type="EMBL" id="ORY22172.1"/>
    </source>
</evidence>
<evidence type="ECO:0000256" key="1">
    <source>
        <dbReference type="SAM" id="MobiDB-lite"/>
    </source>
</evidence>
<proteinExistence type="predicted"/>
<feature type="region of interest" description="Disordered" evidence="1">
    <location>
        <begin position="27"/>
        <end position="71"/>
    </location>
</feature>
<organism evidence="2 3">
    <name type="scientific">Neocallimastix californiae</name>
    <dbReference type="NCBI Taxonomy" id="1754190"/>
    <lineage>
        <taxon>Eukaryota</taxon>
        <taxon>Fungi</taxon>
        <taxon>Fungi incertae sedis</taxon>
        <taxon>Chytridiomycota</taxon>
        <taxon>Chytridiomycota incertae sedis</taxon>
        <taxon>Neocallimastigomycetes</taxon>
        <taxon>Neocallimastigales</taxon>
        <taxon>Neocallimastigaceae</taxon>
        <taxon>Neocallimastix</taxon>
    </lineage>
</organism>